<dbReference type="SUPFAM" id="SSF53271">
    <property type="entry name" value="PRTase-like"/>
    <property type="match status" value="1"/>
</dbReference>
<dbReference type="GO" id="GO:0002055">
    <property type="term" value="F:adenine binding"/>
    <property type="evidence" value="ECO:0007669"/>
    <property type="project" value="TreeGrafter"/>
</dbReference>
<comment type="subcellular location">
    <subcellularLocation>
        <location evidence="3 11">Cytoplasm</location>
    </subcellularLocation>
</comment>
<reference evidence="13" key="1">
    <citation type="journal article" date="2014" name="Int. J. Syst. Evol. Microbiol.">
        <title>Complete genome sequence of Corynebacterium casei LMG S-19264T (=DSM 44701T), isolated from a smear-ripened cheese.</title>
        <authorList>
            <consortium name="US DOE Joint Genome Institute (JGI-PGF)"/>
            <person name="Walter F."/>
            <person name="Albersmeier A."/>
            <person name="Kalinowski J."/>
            <person name="Ruckert C."/>
        </authorList>
    </citation>
    <scope>NUCLEOTIDE SEQUENCE</scope>
    <source>
        <strain evidence="13">CGMCC 1.12726</strain>
    </source>
</reference>
<evidence type="ECO:0000256" key="1">
    <source>
        <dbReference type="ARBA" id="ARBA00000868"/>
    </source>
</evidence>
<name>A0A917CIE7_9GAMM</name>
<dbReference type="PANTHER" id="PTHR32315">
    <property type="entry name" value="ADENINE PHOSPHORIBOSYLTRANSFERASE"/>
    <property type="match status" value="1"/>
</dbReference>
<dbReference type="NCBIfam" id="NF002634">
    <property type="entry name" value="PRK02304.1-3"/>
    <property type="match status" value="1"/>
</dbReference>
<accession>A0A917CIE7</accession>
<dbReference type="EC" id="2.4.2.7" evidence="6 11"/>
<dbReference type="EMBL" id="BMFO01000002">
    <property type="protein sequence ID" value="GGF89536.1"/>
    <property type="molecule type" value="Genomic_DNA"/>
</dbReference>
<dbReference type="InterPro" id="IPR050054">
    <property type="entry name" value="UPRTase/APRTase"/>
</dbReference>
<dbReference type="GO" id="GO:0006168">
    <property type="term" value="P:adenine salvage"/>
    <property type="evidence" value="ECO:0007669"/>
    <property type="project" value="InterPro"/>
</dbReference>
<dbReference type="GO" id="GO:0005737">
    <property type="term" value="C:cytoplasm"/>
    <property type="evidence" value="ECO:0007669"/>
    <property type="project" value="UniProtKB-SubCell"/>
</dbReference>
<dbReference type="PANTHER" id="PTHR32315:SF3">
    <property type="entry name" value="ADENINE PHOSPHORIBOSYLTRANSFERASE"/>
    <property type="match status" value="1"/>
</dbReference>
<evidence type="ECO:0000259" key="12">
    <source>
        <dbReference type="Pfam" id="PF00156"/>
    </source>
</evidence>
<reference evidence="13" key="2">
    <citation type="submission" date="2020-09" db="EMBL/GenBank/DDBJ databases">
        <authorList>
            <person name="Sun Q."/>
            <person name="Zhou Y."/>
        </authorList>
    </citation>
    <scope>NUCLEOTIDE SEQUENCE</scope>
    <source>
        <strain evidence="13">CGMCC 1.12726</strain>
    </source>
</reference>
<comment type="caution">
    <text evidence="13">The sequence shown here is derived from an EMBL/GenBank/DDBJ whole genome shotgun (WGS) entry which is preliminary data.</text>
</comment>
<dbReference type="Pfam" id="PF00156">
    <property type="entry name" value="Pribosyltran"/>
    <property type="match status" value="1"/>
</dbReference>
<dbReference type="NCBIfam" id="NF002636">
    <property type="entry name" value="PRK02304.1-5"/>
    <property type="match status" value="1"/>
</dbReference>
<evidence type="ECO:0000256" key="9">
    <source>
        <dbReference type="ARBA" id="ARBA00022679"/>
    </source>
</evidence>
<comment type="catalytic activity">
    <reaction evidence="1 11">
        <text>AMP + diphosphate = 5-phospho-alpha-D-ribose 1-diphosphate + adenine</text>
        <dbReference type="Rhea" id="RHEA:16609"/>
        <dbReference type="ChEBI" id="CHEBI:16708"/>
        <dbReference type="ChEBI" id="CHEBI:33019"/>
        <dbReference type="ChEBI" id="CHEBI:58017"/>
        <dbReference type="ChEBI" id="CHEBI:456215"/>
        <dbReference type="EC" id="2.4.2.7"/>
    </reaction>
</comment>
<dbReference type="AlphaFoldDB" id="A0A917CIE7"/>
<gene>
    <name evidence="11 13" type="primary">apt</name>
    <name evidence="13" type="ORF">GCM10010960_09250</name>
</gene>
<evidence type="ECO:0000256" key="3">
    <source>
        <dbReference type="ARBA" id="ARBA00004496"/>
    </source>
</evidence>
<evidence type="ECO:0000313" key="14">
    <source>
        <dbReference type="Proteomes" id="UP000632858"/>
    </source>
</evidence>
<evidence type="ECO:0000256" key="8">
    <source>
        <dbReference type="ARBA" id="ARBA00022676"/>
    </source>
</evidence>
<comment type="function">
    <text evidence="2 11">Catalyzes a salvage reaction resulting in the formation of AMP, that is energically less costly than de novo synthesis.</text>
</comment>
<keyword evidence="10 11" id="KW-0660">Purine salvage</keyword>
<keyword evidence="14" id="KW-1185">Reference proteome</keyword>
<protein>
    <recommendedName>
        <fullName evidence="6 11">Adenine phosphoribosyltransferase</fullName>
        <shortName evidence="11">APRT</shortName>
        <ecNumber evidence="6 11">2.4.2.7</ecNumber>
    </recommendedName>
</protein>
<comment type="pathway">
    <text evidence="4 11">Purine metabolism; AMP biosynthesis via salvage pathway; AMP from adenine: step 1/1.</text>
</comment>
<evidence type="ECO:0000313" key="13">
    <source>
        <dbReference type="EMBL" id="GGF89536.1"/>
    </source>
</evidence>
<evidence type="ECO:0000256" key="5">
    <source>
        <dbReference type="ARBA" id="ARBA00008391"/>
    </source>
</evidence>
<keyword evidence="9 11" id="KW-0808">Transferase</keyword>
<dbReference type="GO" id="GO:0006166">
    <property type="term" value="P:purine ribonucleoside salvage"/>
    <property type="evidence" value="ECO:0007669"/>
    <property type="project" value="UniProtKB-UniRule"/>
</dbReference>
<dbReference type="CDD" id="cd06223">
    <property type="entry name" value="PRTases_typeI"/>
    <property type="match status" value="1"/>
</dbReference>
<evidence type="ECO:0000256" key="11">
    <source>
        <dbReference type="HAMAP-Rule" id="MF_00004"/>
    </source>
</evidence>
<evidence type="ECO:0000256" key="4">
    <source>
        <dbReference type="ARBA" id="ARBA00004659"/>
    </source>
</evidence>
<dbReference type="InterPro" id="IPR029057">
    <property type="entry name" value="PRTase-like"/>
</dbReference>
<dbReference type="NCBIfam" id="TIGR01090">
    <property type="entry name" value="apt"/>
    <property type="match status" value="1"/>
</dbReference>
<dbReference type="GO" id="GO:0016208">
    <property type="term" value="F:AMP binding"/>
    <property type="evidence" value="ECO:0007669"/>
    <property type="project" value="TreeGrafter"/>
</dbReference>
<evidence type="ECO:0000256" key="7">
    <source>
        <dbReference type="ARBA" id="ARBA00022490"/>
    </source>
</evidence>
<dbReference type="InterPro" id="IPR005764">
    <property type="entry name" value="Ade_phspho_trans"/>
</dbReference>
<dbReference type="Proteomes" id="UP000632858">
    <property type="component" value="Unassembled WGS sequence"/>
</dbReference>
<sequence length="177" mass="18990">MVDLQARIKAGIRDVPDFPKDGILFKDISTLLLQPALANAILDGLAAQYRDVGIDAIAGIESRGFLFGNALALRLEKPFVLIRKAGKLPAEKITRSYELEYGVAAIEMHRDAVQPGQRVLVHDDLLATGGSAEAAALLLQDAGAHVAGFSFLVELGFLAGRQRLAPIQTDIRSLAAY</sequence>
<dbReference type="FunFam" id="3.40.50.2020:FF:000021">
    <property type="entry name" value="Adenine phosphoribosyltransferase"/>
    <property type="match status" value="1"/>
</dbReference>
<proteinExistence type="inferred from homology"/>
<dbReference type="HAMAP" id="MF_00004">
    <property type="entry name" value="Aden_phosphoribosyltr"/>
    <property type="match status" value="1"/>
</dbReference>
<evidence type="ECO:0000256" key="6">
    <source>
        <dbReference type="ARBA" id="ARBA00011893"/>
    </source>
</evidence>
<comment type="subunit">
    <text evidence="11">Homodimer.</text>
</comment>
<comment type="similarity">
    <text evidence="5 11">Belongs to the purine/pyrimidine phosphoribosyltransferase family.</text>
</comment>
<feature type="domain" description="Phosphoribosyltransferase" evidence="12">
    <location>
        <begin position="40"/>
        <end position="153"/>
    </location>
</feature>
<dbReference type="InterPro" id="IPR000836">
    <property type="entry name" value="PRTase_dom"/>
</dbReference>
<keyword evidence="8 11" id="KW-0328">Glycosyltransferase</keyword>
<keyword evidence="7 11" id="KW-0963">Cytoplasm</keyword>
<evidence type="ECO:0000256" key="10">
    <source>
        <dbReference type="ARBA" id="ARBA00022726"/>
    </source>
</evidence>
<dbReference type="GO" id="GO:0003999">
    <property type="term" value="F:adenine phosphoribosyltransferase activity"/>
    <property type="evidence" value="ECO:0007669"/>
    <property type="project" value="UniProtKB-UniRule"/>
</dbReference>
<evidence type="ECO:0000256" key="2">
    <source>
        <dbReference type="ARBA" id="ARBA00003968"/>
    </source>
</evidence>
<dbReference type="Gene3D" id="3.40.50.2020">
    <property type="match status" value="1"/>
</dbReference>
<dbReference type="GO" id="GO:0044209">
    <property type="term" value="P:AMP salvage"/>
    <property type="evidence" value="ECO:0007669"/>
    <property type="project" value="UniProtKB-UniRule"/>
</dbReference>
<organism evidence="13 14">
    <name type="scientific">Arenimonas maotaiensis</name>
    <dbReference type="NCBI Taxonomy" id="1446479"/>
    <lineage>
        <taxon>Bacteria</taxon>
        <taxon>Pseudomonadati</taxon>
        <taxon>Pseudomonadota</taxon>
        <taxon>Gammaproteobacteria</taxon>
        <taxon>Lysobacterales</taxon>
        <taxon>Lysobacteraceae</taxon>
        <taxon>Arenimonas</taxon>
    </lineage>
</organism>